<name>A0A6B0SNN4_9EURY</name>
<reference evidence="2 3" key="1">
    <citation type="submission" date="2019-12" db="EMBL/GenBank/DDBJ databases">
        <title>Isolation and characterization of three novel carbon monoxide-oxidizing members of Halobacteria from salione crusts and soils.</title>
        <authorList>
            <person name="Myers M.R."/>
            <person name="King G.M."/>
        </authorList>
    </citation>
    <scope>NUCLEOTIDE SEQUENCE [LARGE SCALE GENOMIC DNA]</scope>
    <source>
        <strain evidence="2 3">PCN9</strain>
    </source>
</reference>
<dbReference type="Proteomes" id="UP000471521">
    <property type="component" value="Unassembled WGS sequence"/>
</dbReference>
<gene>
    <name evidence="2" type="ORF">GRX66_11150</name>
</gene>
<accession>A0A6B0SNN4</accession>
<dbReference type="AlphaFoldDB" id="A0A6B0SNN4"/>
<comment type="caution">
    <text evidence="2">The sequence shown here is derived from an EMBL/GenBank/DDBJ whole genome shotgun (WGS) entry which is preliminary data.</text>
</comment>
<proteinExistence type="predicted"/>
<keyword evidence="3" id="KW-1185">Reference proteome</keyword>
<dbReference type="EMBL" id="WUUU01000086">
    <property type="protein sequence ID" value="MXR21133.1"/>
    <property type="molecule type" value="Genomic_DNA"/>
</dbReference>
<evidence type="ECO:0000256" key="1">
    <source>
        <dbReference type="SAM" id="MobiDB-lite"/>
    </source>
</evidence>
<organism evidence="2 3">
    <name type="scientific">Halobacterium bonnevillei</name>
    <dbReference type="NCBI Taxonomy" id="2692200"/>
    <lineage>
        <taxon>Archaea</taxon>
        <taxon>Methanobacteriati</taxon>
        <taxon>Methanobacteriota</taxon>
        <taxon>Stenosarchaea group</taxon>
        <taxon>Halobacteria</taxon>
        <taxon>Halobacteriales</taxon>
        <taxon>Halobacteriaceae</taxon>
        <taxon>Halobacterium</taxon>
    </lineage>
</organism>
<evidence type="ECO:0000313" key="3">
    <source>
        <dbReference type="Proteomes" id="UP000471521"/>
    </source>
</evidence>
<evidence type="ECO:0000313" key="2">
    <source>
        <dbReference type="EMBL" id="MXR21133.1"/>
    </source>
</evidence>
<feature type="region of interest" description="Disordered" evidence="1">
    <location>
        <begin position="20"/>
        <end position="69"/>
    </location>
</feature>
<dbReference type="PROSITE" id="PS51257">
    <property type="entry name" value="PROKAR_LIPOPROTEIN"/>
    <property type="match status" value="1"/>
</dbReference>
<protein>
    <submittedName>
        <fullName evidence="2">Uncharacterized protein</fullName>
    </submittedName>
</protein>
<dbReference type="OrthoDB" id="253379at2157"/>
<sequence>MPRVRLAAIALLVVVAGCTGVSGDATTTDDPGAGPTTELTTEPATELTTDSTSDGTTFDGTEPHTAQGTSHIDTHLVVDPQKGVDNVTVTLGTGGNAETYPVEVGYLDLTREIHERGHRVQVVVERGNETVFEQTVYGHQYYRVTVSENDTSVTQTVV</sequence>
<feature type="compositionally biased region" description="Low complexity" evidence="1">
    <location>
        <begin position="23"/>
        <end position="60"/>
    </location>
</feature>
<dbReference type="RefSeq" id="WP_159526630.1">
    <property type="nucleotide sequence ID" value="NZ_WUUU01000086.1"/>
</dbReference>